<reference evidence="2 3" key="1">
    <citation type="submission" date="2021-06" db="EMBL/GenBank/DDBJ databases">
        <title>Caerostris extrusa draft genome.</title>
        <authorList>
            <person name="Kono N."/>
            <person name="Arakawa K."/>
        </authorList>
    </citation>
    <scope>NUCLEOTIDE SEQUENCE [LARGE SCALE GENOMIC DNA]</scope>
</reference>
<proteinExistence type="predicted"/>
<evidence type="ECO:0000256" key="1">
    <source>
        <dbReference type="SAM" id="MobiDB-lite"/>
    </source>
</evidence>
<keyword evidence="3" id="KW-1185">Reference proteome</keyword>
<feature type="region of interest" description="Disordered" evidence="1">
    <location>
        <begin position="76"/>
        <end position="95"/>
    </location>
</feature>
<name>A0AAV4Y2G1_CAEEX</name>
<dbReference type="AlphaFoldDB" id="A0AAV4Y2G1"/>
<sequence>MDKIFKKWIRWNKYADGRTRDGVPQNPSTEPKEFPMKRHVWVEHFPLEHKNSEEGDRDRDKIFKRWIRWNKYADGRTLDGVSQNPSTEPKEILDEKARGGSNGFISITTIVKRAKGNIRFEELEKEYSENRELVAKVWKNVADLISEKTDFIAFAH</sequence>
<evidence type="ECO:0000313" key="3">
    <source>
        <dbReference type="Proteomes" id="UP001054945"/>
    </source>
</evidence>
<dbReference type="Proteomes" id="UP001054945">
    <property type="component" value="Unassembled WGS sequence"/>
</dbReference>
<comment type="caution">
    <text evidence="2">The sequence shown here is derived from an EMBL/GenBank/DDBJ whole genome shotgun (WGS) entry which is preliminary data.</text>
</comment>
<gene>
    <name evidence="2" type="ORF">CEXT_794301</name>
</gene>
<organism evidence="2 3">
    <name type="scientific">Caerostris extrusa</name>
    <name type="common">Bark spider</name>
    <name type="synonym">Caerostris bankana</name>
    <dbReference type="NCBI Taxonomy" id="172846"/>
    <lineage>
        <taxon>Eukaryota</taxon>
        <taxon>Metazoa</taxon>
        <taxon>Ecdysozoa</taxon>
        <taxon>Arthropoda</taxon>
        <taxon>Chelicerata</taxon>
        <taxon>Arachnida</taxon>
        <taxon>Araneae</taxon>
        <taxon>Araneomorphae</taxon>
        <taxon>Entelegynae</taxon>
        <taxon>Araneoidea</taxon>
        <taxon>Araneidae</taxon>
        <taxon>Caerostris</taxon>
    </lineage>
</organism>
<protein>
    <submittedName>
        <fullName evidence="2">Uncharacterized protein</fullName>
    </submittedName>
</protein>
<evidence type="ECO:0000313" key="2">
    <source>
        <dbReference type="EMBL" id="GIZ01054.1"/>
    </source>
</evidence>
<dbReference type="EMBL" id="BPLR01018621">
    <property type="protein sequence ID" value="GIZ01054.1"/>
    <property type="molecule type" value="Genomic_DNA"/>
</dbReference>
<accession>A0AAV4Y2G1</accession>